<dbReference type="Proteomes" id="UP000266934">
    <property type="component" value="Chromosome"/>
</dbReference>
<keyword evidence="2" id="KW-1185">Reference proteome</keyword>
<evidence type="ECO:0000313" key="1">
    <source>
        <dbReference type="EMBL" id="BBF92669.1"/>
    </source>
</evidence>
<dbReference type="EMBL" id="AP018907">
    <property type="protein sequence ID" value="BBF92669.1"/>
    <property type="molecule type" value="Genomic_DNA"/>
</dbReference>
<dbReference type="KEGG" id="blag:BLTE_13540"/>
<organism evidence="1 2">
    <name type="scientific">Blastochloris tepida</name>
    <dbReference type="NCBI Taxonomy" id="2233851"/>
    <lineage>
        <taxon>Bacteria</taxon>
        <taxon>Pseudomonadati</taxon>
        <taxon>Pseudomonadota</taxon>
        <taxon>Alphaproteobacteria</taxon>
        <taxon>Hyphomicrobiales</taxon>
        <taxon>Blastochloridaceae</taxon>
        <taxon>Blastochloris</taxon>
    </lineage>
</organism>
<sequence>MKGEPIRDYFRLGPHVVEAMKLLREIGAEDIQVYRTKHILFEFMAGPEKVQIRMPCTPRSEGDQIDFFRQQIGRALRQKLSHRGGRA</sequence>
<proteinExistence type="predicted"/>
<gene>
    <name evidence="1" type="ORF">BLTE_13540</name>
</gene>
<name>A0A348FZD6_9HYPH</name>
<protein>
    <submittedName>
        <fullName evidence="1">Uncharacterized protein</fullName>
    </submittedName>
</protein>
<dbReference type="RefSeq" id="WP_126398717.1">
    <property type="nucleotide sequence ID" value="NZ_AP018907.1"/>
</dbReference>
<accession>A0A348FZD6</accession>
<dbReference type="AlphaFoldDB" id="A0A348FZD6"/>
<reference evidence="1 2" key="1">
    <citation type="submission" date="2018-08" db="EMBL/GenBank/DDBJ databases">
        <title>Complete genome sequencing of Blastochloris tepida GI.</title>
        <authorList>
            <person name="Tsukatani Y."/>
            <person name="Mori H."/>
        </authorList>
    </citation>
    <scope>NUCLEOTIDE SEQUENCE [LARGE SCALE GENOMIC DNA]</scope>
    <source>
        <strain evidence="1 2">GI</strain>
    </source>
</reference>
<dbReference type="OrthoDB" id="9800698at2"/>
<evidence type="ECO:0000313" key="2">
    <source>
        <dbReference type="Proteomes" id="UP000266934"/>
    </source>
</evidence>